<sequence>MVWVLKLGVELELNVVNGMAGTSMPVNGLHLVPVRCLVTGKNAELERQNGMSEKPGICSLSRIFCGTLRVKQDSNNKVCLKRSLKLT</sequence>
<dbReference type="EMBL" id="CP029752">
    <property type="protein sequence ID" value="QFG77012.1"/>
    <property type="molecule type" value="Genomic_DNA"/>
</dbReference>
<accession>A0A443VI93</accession>
<name>A0A443VI93_RAOPL</name>
<dbReference type="Proteomes" id="UP000288843">
    <property type="component" value="Unassembled WGS sequence"/>
</dbReference>
<evidence type="ECO:0000313" key="2">
    <source>
        <dbReference type="EMBL" id="RWT19418.1"/>
    </source>
</evidence>
<protein>
    <submittedName>
        <fullName evidence="2">Uncharacterized protein</fullName>
    </submittedName>
</protein>
<evidence type="ECO:0000313" key="1">
    <source>
        <dbReference type="EMBL" id="QFG77012.1"/>
    </source>
</evidence>
<evidence type="ECO:0000313" key="3">
    <source>
        <dbReference type="Proteomes" id="UP000288843"/>
    </source>
</evidence>
<dbReference type="AlphaFoldDB" id="A0A443VI93"/>
<proteinExistence type="predicted"/>
<dbReference type="EMBL" id="QKOX01000026">
    <property type="protein sequence ID" value="RWT19418.1"/>
    <property type="molecule type" value="Genomic_DNA"/>
</dbReference>
<reference evidence="1" key="1">
    <citation type="submission" date="2018-05" db="EMBL/GenBank/DDBJ databases">
        <title>Bacterial isolates from healthy term breastfed infants carrying antibiotic resistance genes.</title>
        <authorList>
            <person name="Casaburi G."/>
        </authorList>
    </citation>
    <scope>NUCLEOTIDE SEQUENCE [LARGE SCALE GENOMIC DNA]</scope>
    <source>
        <strain evidence="1">7084_4</strain>
    </source>
</reference>
<reference evidence="2 3" key="2">
    <citation type="submission" date="2018-06" db="EMBL/GenBank/DDBJ databases">
        <title>Carbapenemase-producing Enterobacteriaceae present in wastewater treatment plant effluent and nearby surface waters in the US.</title>
        <authorList>
            <person name="Mathys D.A."/>
            <person name="Mollenkopf D.F."/>
            <person name="Feicht S.M."/>
            <person name="Adams R.J."/>
            <person name="Albers A.L."/>
            <person name="Stuever D.M."/>
            <person name="Daniels J.B."/>
            <person name="Wittum T.E."/>
        </authorList>
    </citation>
    <scope>NUCLEOTIDE SEQUENCE [LARGE SCALE GENOMIC DNA]</scope>
    <source>
        <strain evidence="2 3">GEO_47_Down_B</strain>
    </source>
</reference>
<gene>
    <name evidence="1" type="ORF">DMB90_22410</name>
    <name evidence="2" type="ORF">DN603_21470</name>
</gene>
<organism evidence="2 3">
    <name type="scientific">Raoultella planticola</name>
    <name type="common">Klebsiella planticola</name>
    <dbReference type="NCBI Taxonomy" id="575"/>
    <lineage>
        <taxon>Bacteria</taxon>
        <taxon>Pseudomonadati</taxon>
        <taxon>Pseudomonadota</taxon>
        <taxon>Gammaproteobacteria</taxon>
        <taxon>Enterobacterales</taxon>
        <taxon>Enterobacteriaceae</taxon>
        <taxon>Klebsiella/Raoultella group</taxon>
        <taxon>Raoultella</taxon>
    </lineage>
</organism>